<name>A0A0G4FUN7_VITBC</name>
<dbReference type="AlphaFoldDB" id="A0A0G4FUN7"/>
<proteinExistence type="predicted"/>
<sequence length="249" mass="27303">MAYLSMPRVAAQWLIVGRHVVFCRADGQQDGTFELFHDPASNEIRAIRDEHEFALTLNPPLPTDHVHPFQQHPFQQHMKHDDPPVRSTIAYDAEEDGEWVAGGGEFTSASLSAFIVAMITRHYTSGGVDIHATEINIDRGARGGYLDGLLTRSPRTSLEGCTAVMTEEGPGGIACQVHLLTAFDDPFIASICLIIGPDDRQTVNVSLGTTEQPVGNPGDPFPVRYRRSAWLARRSFGPFALILLDGQTP</sequence>
<evidence type="ECO:0000313" key="2">
    <source>
        <dbReference type="Proteomes" id="UP000041254"/>
    </source>
</evidence>
<keyword evidence="2" id="KW-1185">Reference proteome</keyword>
<accession>A0A0G4FUN7</accession>
<dbReference type="InParanoid" id="A0A0G4FUN7"/>
<organism evidence="1 2">
    <name type="scientific">Vitrella brassicaformis (strain CCMP3155)</name>
    <dbReference type="NCBI Taxonomy" id="1169540"/>
    <lineage>
        <taxon>Eukaryota</taxon>
        <taxon>Sar</taxon>
        <taxon>Alveolata</taxon>
        <taxon>Colpodellida</taxon>
        <taxon>Vitrellaceae</taxon>
        <taxon>Vitrella</taxon>
    </lineage>
</organism>
<evidence type="ECO:0000313" key="1">
    <source>
        <dbReference type="EMBL" id="CEM18663.1"/>
    </source>
</evidence>
<dbReference type="Proteomes" id="UP000041254">
    <property type="component" value="Unassembled WGS sequence"/>
</dbReference>
<dbReference type="VEuPathDB" id="CryptoDB:Vbra_16258"/>
<reference evidence="1 2" key="1">
    <citation type="submission" date="2014-11" db="EMBL/GenBank/DDBJ databases">
        <authorList>
            <person name="Zhu J."/>
            <person name="Qi W."/>
            <person name="Song R."/>
        </authorList>
    </citation>
    <scope>NUCLEOTIDE SEQUENCE [LARGE SCALE GENOMIC DNA]</scope>
</reference>
<protein>
    <submittedName>
        <fullName evidence="1">Uncharacterized protein</fullName>
    </submittedName>
</protein>
<dbReference type="EMBL" id="CDMY01000506">
    <property type="protein sequence ID" value="CEM18663.1"/>
    <property type="molecule type" value="Genomic_DNA"/>
</dbReference>
<gene>
    <name evidence="1" type="ORF">Vbra_16258</name>
</gene>
<dbReference type="PhylomeDB" id="A0A0G4FUN7"/>